<dbReference type="RefSeq" id="XP_031891964.2">
    <property type="nucleotide sequence ID" value="XM_032026610.2"/>
</dbReference>
<dbReference type="GeneID" id="43610747"/>
<proteinExistence type="predicted"/>
<dbReference type="InterPro" id="IPR037459">
    <property type="entry name" value="RhgT-like"/>
</dbReference>
<comment type="caution">
    <text evidence="3">The sequence shown here is derived from an EMBL/GenBank/DDBJ whole genome shotgun (WGS) entry which is preliminary data.</text>
</comment>
<evidence type="ECO:0000256" key="1">
    <source>
        <dbReference type="SAM" id="SignalP"/>
    </source>
</evidence>
<accession>A0A7J6J4Q5</accession>
<reference evidence="3 4" key="2">
    <citation type="submission" date="2020-04" db="EMBL/GenBank/DDBJ databases">
        <title>Genome sequencing and assembly of multiple isolates from the Colletotrichum gloeosporioides species complex.</title>
        <authorList>
            <person name="Gan P."/>
            <person name="Shirasu K."/>
        </authorList>
    </citation>
    <scope>NUCLEOTIDE SEQUENCE [LARGE SCALE GENOMIC DNA]</scope>
    <source>
        <strain evidence="3 4">Nara gc5</strain>
    </source>
</reference>
<dbReference type="Pfam" id="PF13472">
    <property type="entry name" value="Lipase_GDSL_2"/>
    <property type="match status" value="1"/>
</dbReference>
<dbReference type="SUPFAM" id="SSF52266">
    <property type="entry name" value="SGNH hydrolase"/>
    <property type="match status" value="1"/>
</dbReference>
<name>A0A7J6J4Q5_COLFN</name>
<dbReference type="InterPro" id="IPR036514">
    <property type="entry name" value="SGNH_hydro_sf"/>
</dbReference>
<evidence type="ECO:0000313" key="4">
    <source>
        <dbReference type="Proteomes" id="UP000011096"/>
    </source>
</evidence>
<dbReference type="InterPro" id="IPR013830">
    <property type="entry name" value="SGNH_hydro"/>
</dbReference>
<dbReference type="AlphaFoldDB" id="A0A7J6J4Q5"/>
<feature type="chain" id="PRO_5029878431" evidence="1">
    <location>
        <begin position="20"/>
        <end position="267"/>
    </location>
</feature>
<dbReference type="Gene3D" id="3.40.50.1110">
    <property type="entry name" value="SGNH hydrolase"/>
    <property type="match status" value="1"/>
</dbReference>
<keyword evidence="4" id="KW-1185">Reference proteome</keyword>
<dbReference type="EMBL" id="ANPB02000004">
    <property type="protein sequence ID" value="KAF4484247.1"/>
    <property type="molecule type" value="Genomic_DNA"/>
</dbReference>
<protein>
    <submittedName>
        <fullName evidence="3">Rhamnogalacturonan acetylesterase RhgT</fullName>
    </submittedName>
</protein>
<evidence type="ECO:0000313" key="3">
    <source>
        <dbReference type="EMBL" id="KAF4484247.1"/>
    </source>
</evidence>
<dbReference type="CDD" id="cd01821">
    <property type="entry name" value="Rhamnogalacturan_acetylesterase_like"/>
    <property type="match status" value="1"/>
</dbReference>
<organism evidence="3 4">
    <name type="scientific">Colletotrichum fructicola (strain Nara gc5)</name>
    <name type="common">Anthracnose fungus</name>
    <name type="synonym">Colletotrichum gloeosporioides (strain Nara gc5)</name>
    <dbReference type="NCBI Taxonomy" id="1213859"/>
    <lineage>
        <taxon>Eukaryota</taxon>
        <taxon>Fungi</taxon>
        <taxon>Dikarya</taxon>
        <taxon>Ascomycota</taxon>
        <taxon>Pezizomycotina</taxon>
        <taxon>Sordariomycetes</taxon>
        <taxon>Hypocreomycetidae</taxon>
        <taxon>Glomerellales</taxon>
        <taxon>Glomerellaceae</taxon>
        <taxon>Colletotrichum</taxon>
        <taxon>Colletotrichum gloeosporioides species complex</taxon>
    </lineage>
</organism>
<reference evidence="3 4" key="1">
    <citation type="submission" date="2012-08" db="EMBL/GenBank/DDBJ databases">
        <authorList>
            <person name="Gan P.H.P."/>
            <person name="Ikeda K."/>
            <person name="Irieda H."/>
            <person name="Narusaka M."/>
            <person name="O'Connell R.J."/>
            <person name="Narusaka Y."/>
            <person name="Takano Y."/>
            <person name="Kubo Y."/>
            <person name="Shirasu K."/>
        </authorList>
    </citation>
    <scope>NUCLEOTIDE SEQUENCE [LARGE SCALE GENOMIC DNA]</scope>
    <source>
        <strain evidence="3 4">Nara gc5</strain>
    </source>
</reference>
<gene>
    <name evidence="3" type="primary">rhgT-2</name>
    <name evidence="3" type="ORF">CGGC5_v008375</name>
</gene>
<feature type="signal peptide" evidence="1">
    <location>
        <begin position="1"/>
        <end position="19"/>
    </location>
</feature>
<evidence type="ECO:0000259" key="2">
    <source>
        <dbReference type="Pfam" id="PF13472"/>
    </source>
</evidence>
<feature type="domain" description="SGNH hydrolase-type esterase" evidence="2">
    <location>
        <begin position="43"/>
        <end position="217"/>
    </location>
</feature>
<dbReference type="PANTHER" id="PTHR43695">
    <property type="entry name" value="PUTATIVE (AFU_ORTHOLOGUE AFUA_2G17250)-RELATED"/>
    <property type="match status" value="1"/>
</dbReference>
<dbReference type="InParanoid" id="A0A7J6J4Q5"/>
<dbReference type="GO" id="GO:0016787">
    <property type="term" value="F:hydrolase activity"/>
    <property type="evidence" value="ECO:0007669"/>
    <property type="project" value="InterPro"/>
</dbReference>
<sequence length="267" mass="28362">MRFQGIAATLVTALTSVSAAPFGENTEVQARQDTKPPYFLLTGDSTVAVGGGWGDGFLRYVQSPADGKNYGKSGATTVSFRAQGIWDTVIGEVQANKDAFSPIVTIQFGHNDQKEAAGISPDQFQANLETLANEVKAAGGTPILITSLTRRVFSGGKVIQNLETERQRAIAAAEAVGAIYLDLNTASTNYVNAIGNENGHKYDLASGDSTHLNVAGETVFGRLVADLLLEKRTDLAQYIAENKALSDKIANGEFATGDEINILSRVF</sequence>
<dbReference type="Proteomes" id="UP000011096">
    <property type="component" value="Unassembled WGS sequence"/>
</dbReference>
<dbReference type="OrthoDB" id="5041285at2759"/>
<dbReference type="PANTHER" id="PTHR43695:SF2">
    <property type="entry name" value="PUTATIVE (AFU_ORTHOLOGUE AFUA_2G17250)-RELATED"/>
    <property type="match status" value="1"/>
</dbReference>
<keyword evidence="1" id="KW-0732">Signal</keyword>